<dbReference type="Gene3D" id="3.90.550.10">
    <property type="entry name" value="Spore Coat Polysaccharide Biosynthesis Protein SpsA, Chain A"/>
    <property type="match status" value="1"/>
</dbReference>
<evidence type="ECO:0000256" key="3">
    <source>
        <dbReference type="ARBA" id="ARBA00022679"/>
    </source>
</evidence>
<dbReference type="EC" id="2.4.-.-" evidence="5"/>
<dbReference type="PANTHER" id="PTHR43179">
    <property type="entry name" value="RHAMNOSYLTRANSFERASE WBBL"/>
    <property type="match status" value="1"/>
</dbReference>
<keyword evidence="6" id="KW-1185">Reference proteome</keyword>
<dbReference type="RefSeq" id="WP_275631973.1">
    <property type="nucleotide sequence ID" value="NZ_JARGYD010000002.1"/>
</dbReference>
<dbReference type="EMBL" id="JBHRTB010000010">
    <property type="protein sequence ID" value="MFC3141776.1"/>
    <property type="molecule type" value="Genomic_DNA"/>
</dbReference>
<organism evidence="5 6">
    <name type="scientific">Psychromarinibacter halotolerans</name>
    <dbReference type="NCBI Taxonomy" id="1775175"/>
    <lineage>
        <taxon>Bacteria</taxon>
        <taxon>Pseudomonadati</taxon>
        <taxon>Pseudomonadota</taxon>
        <taxon>Alphaproteobacteria</taxon>
        <taxon>Rhodobacterales</taxon>
        <taxon>Paracoccaceae</taxon>
        <taxon>Psychromarinibacter</taxon>
    </lineage>
</organism>
<dbReference type="SUPFAM" id="SSF53448">
    <property type="entry name" value="Nucleotide-diphospho-sugar transferases"/>
    <property type="match status" value="1"/>
</dbReference>
<comment type="caution">
    <text evidence="5">The sequence shown here is derived from an EMBL/GenBank/DDBJ whole genome shotgun (WGS) entry which is preliminary data.</text>
</comment>
<dbReference type="GO" id="GO:0016757">
    <property type="term" value="F:glycosyltransferase activity"/>
    <property type="evidence" value="ECO:0007669"/>
    <property type="project" value="UniProtKB-KW"/>
</dbReference>
<proteinExistence type="inferred from homology"/>
<feature type="domain" description="Glycosyltransferase 2-like" evidence="4">
    <location>
        <begin position="6"/>
        <end position="130"/>
    </location>
</feature>
<comment type="similarity">
    <text evidence="1">Belongs to the glycosyltransferase 2 family.</text>
</comment>
<dbReference type="InterPro" id="IPR001173">
    <property type="entry name" value="Glyco_trans_2-like"/>
</dbReference>
<dbReference type="PANTHER" id="PTHR43179:SF12">
    <property type="entry name" value="GALACTOFURANOSYLTRANSFERASE GLFT2"/>
    <property type="match status" value="1"/>
</dbReference>
<evidence type="ECO:0000256" key="1">
    <source>
        <dbReference type="ARBA" id="ARBA00006739"/>
    </source>
</evidence>
<dbReference type="Pfam" id="PF00535">
    <property type="entry name" value="Glycos_transf_2"/>
    <property type="match status" value="1"/>
</dbReference>
<keyword evidence="2 5" id="KW-0328">Glycosyltransferase</keyword>
<reference evidence="6" key="1">
    <citation type="journal article" date="2019" name="Int. J. Syst. Evol. Microbiol.">
        <title>The Global Catalogue of Microorganisms (GCM) 10K type strain sequencing project: providing services to taxonomists for standard genome sequencing and annotation.</title>
        <authorList>
            <consortium name="The Broad Institute Genomics Platform"/>
            <consortium name="The Broad Institute Genome Sequencing Center for Infectious Disease"/>
            <person name="Wu L."/>
            <person name="Ma J."/>
        </authorList>
    </citation>
    <scope>NUCLEOTIDE SEQUENCE [LARGE SCALE GENOMIC DNA]</scope>
    <source>
        <strain evidence="6">KCTC 52366</strain>
    </source>
</reference>
<accession>A0ABV7GQH1</accession>
<sequence>MTATASVIVVSRNRPDFLTRCLTGIEQLSHPAFEVIVVADSVGLSALRDAGFGQRVVMAEFDTPNISAARNVGLGLAAGDLVAFIDDDAVPEPTWLDHLTAAFSDPTVMAAGGYVIGRNGITFQQLGRRVDRTGAHAPLPLSGTAPQVFAGSPGQGIKTEGTNCAFRAEVLRRIGGFDPSYRFYLDETDVNLRLAALGHRTAIVPLAQVHHGVAPSAYRRADRMPRSLTEIGASQMVFLRRHAPDLAHDPVLDEMRRDQRARLLRHMVAGTCEPRDVARLLKTLEAGFAEGRARPLPVLSPLPHPTRAFTALAPRTRFTETRTLSGRPWSAAARRRAAMESVRDGARTTLYLFGLTTLRHRVRFRDEGFWEQSGGLFGKSKRSDPNFRPINFTNRLQRERDRTADVRIVA</sequence>
<gene>
    <name evidence="5" type="ORF">ACFOGP_03600</name>
</gene>
<evidence type="ECO:0000256" key="2">
    <source>
        <dbReference type="ARBA" id="ARBA00022676"/>
    </source>
</evidence>
<protein>
    <submittedName>
        <fullName evidence="5">Glycosyltransferase</fullName>
        <ecNumber evidence="5">2.4.-.-</ecNumber>
    </submittedName>
</protein>
<dbReference type="Proteomes" id="UP001595632">
    <property type="component" value="Unassembled WGS sequence"/>
</dbReference>
<evidence type="ECO:0000313" key="6">
    <source>
        <dbReference type="Proteomes" id="UP001595632"/>
    </source>
</evidence>
<evidence type="ECO:0000259" key="4">
    <source>
        <dbReference type="Pfam" id="PF00535"/>
    </source>
</evidence>
<keyword evidence="3 5" id="KW-0808">Transferase</keyword>
<name>A0ABV7GQH1_9RHOB</name>
<evidence type="ECO:0000313" key="5">
    <source>
        <dbReference type="EMBL" id="MFC3141776.1"/>
    </source>
</evidence>
<dbReference type="InterPro" id="IPR029044">
    <property type="entry name" value="Nucleotide-diphossugar_trans"/>
</dbReference>